<organism evidence="2 3">
    <name type="scientific">Cellulomonas wangsupingiae</name>
    <dbReference type="NCBI Taxonomy" id="2968085"/>
    <lineage>
        <taxon>Bacteria</taxon>
        <taxon>Bacillati</taxon>
        <taxon>Actinomycetota</taxon>
        <taxon>Actinomycetes</taxon>
        <taxon>Micrococcales</taxon>
        <taxon>Cellulomonadaceae</taxon>
        <taxon>Cellulomonas</taxon>
    </lineage>
</organism>
<dbReference type="Gene3D" id="1.10.3290.10">
    <property type="entry name" value="Fido-like domain"/>
    <property type="match status" value="1"/>
</dbReference>
<gene>
    <name evidence="2" type="ORF">NP075_04150</name>
</gene>
<evidence type="ECO:0000259" key="1">
    <source>
        <dbReference type="PROSITE" id="PS51459"/>
    </source>
</evidence>
<dbReference type="InterPro" id="IPR040198">
    <property type="entry name" value="Fido_containing"/>
</dbReference>
<reference evidence="2 3" key="1">
    <citation type="submission" date="2022-07" db="EMBL/GenBank/DDBJ databases">
        <title>Novel species in genus cellulomonas.</title>
        <authorList>
            <person name="Ye L."/>
        </authorList>
    </citation>
    <scope>NUCLEOTIDE SEQUENCE [LARGE SCALE GENOMIC DNA]</scope>
    <source>
        <strain evidence="3">zg-Y908</strain>
    </source>
</reference>
<dbReference type="Proteomes" id="UP001317322">
    <property type="component" value="Chromosome"/>
</dbReference>
<accession>A0ABY5K807</accession>
<dbReference type="InterPro" id="IPR036597">
    <property type="entry name" value="Fido-like_dom_sf"/>
</dbReference>
<evidence type="ECO:0000313" key="3">
    <source>
        <dbReference type="Proteomes" id="UP001317322"/>
    </source>
</evidence>
<dbReference type="SUPFAM" id="SSF140931">
    <property type="entry name" value="Fic-like"/>
    <property type="match status" value="1"/>
</dbReference>
<proteinExistence type="predicted"/>
<dbReference type="EMBL" id="CP101989">
    <property type="protein sequence ID" value="UUI65934.1"/>
    <property type="molecule type" value="Genomic_DNA"/>
</dbReference>
<dbReference type="PROSITE" id="PS51459">
    <property type="entry name" value="FIDO"/>
    <property type="match status" value="1"/>
</dbReference>
<dbReference type="PANTHER" id="PTHR13504">
    <property type="entry name" value="FIDO DOMAIN-CONTAINING PROTEIN DDB_G0283145"/>
    <property type="match status" value="1"/>
</dbReference>
<dbReference type="Pfam" id="PF02661">
    <property type="entry name" value="Fic"/>
    <property type="match status" value="1"/>
</dbReference>
<sequence>MSREALYRLLDDTLADVQKRLGGLPSPAEARAIWDELWIHDAHNSTAIEGNTLVLREVEELLRDGRAVGDKQLKEYLEVKGYADAAQWVYSQALAPELGGDGELVTLTQVRHVHRMAMTPVWDVAPHPDAGPDEGPGDFRKHEIHPFPGGMVPPSRALIDPKMRDWLDAVEAIRTESDRHPMESVAAIHVAFEQIHPFIDGNGRTGRLLLNLVLCRLGYAPAIIQKREREKYLRALRTADRGNFGPLGEQIARAVLDNVLRFVVPALAGPARLVPLPSLATPELNAVALRAAAQRGRLKAQRAENGQWMSCRAWVDEYVASKYQRVSGGVERS</sequence>
<dbReference type="RefSeq" id="WP_255629247.1">
    <property type="nucleotide sequence ID" value="NZ_CP101989.1"/>
</dbReference>
<evidence type="ECO:0000313" key="2">
    <source>
        <dbReference type="EMBL" id="UUI65934.1"/>
    </source>
</evidence>
<name>A0ABY5K807_9CELL</name>
<keyword evidence="3" id="KW-1185">Reference proteome</keyword>
<dbReference type="PANTHER" id="PTHR13504:SF38">
    <property type="entry name" value="FIDO DOMAIN-CONTAINING PROTEIN"/>
    <property type="match status" value="1"/>
</dbReference>
<feature type="domain" description="Fido" evidence="1">
    <location>
        <begin position="105"/>
        <end position="265"/>
    </location>
</feature>
<protein>
    <submittedName>
        <fullName evidence="2">Fic family protein</fullName>
    </submittedName>
</protein>
<dbReference type="InterPro" id="IPR003812">
    <property type="entry name" value="Fido"/>
</dbReference>